<dbReference type="InterPro" id="IPR029063">
    <property type="entry name" value="SAM-dependent_MTases_sf"/>
</dbReference>
<protein>
    <recommendedName>
        <fullName evidence="1">Methyltransferase domain-containing protein</fullName>
    </recommendedName>
</protein>
<dbReference type="Pfam" id="PF13847">
    <property type="entry name" value="Methyltransf_31"/>
    <property type="match status" value="1"/>
</dbReference>
<sequence length="183" mass="19893">MDTNKSQDNLVDTKGLLLKCELAEGMTLVDCGAGNAAPFTLAGAEIVGERGTVYALDVVKSVLASIKQRVEKAGFLNVVTVWTDLEIVGAAKRVASNSADVLVIADTLSQSHQKEEVLKEAMRMVKTNGKILLVDWKKSSPLGPEFKHRISSADLKVLAESLNLQHLETFDAGDYHWAMILQK</sequence>
<evidence type="ECO:0000313" key="2">
    <source>
        <dbReference type="EMBL" id="OGY87394.1"/>
    </source>
</evidence>
<comment type="caution">
    <text evidence="2">The sequence shown here is derived from an EMBL/GenBank/DDBJ whole genome shotgun (WGS) entry which is preliminary data.</text>
</comment>
<proteinExistence type="predicted"/>
<gene>
    <name evidence="2" type="ORF">A2319_05510</name>
</gene>
<name>A0A1G2BE23_9BACT</name>
<dbReference type="CDD" id="cd02440">
    <property type="entry name" value="AdoMet_MTases"/>
    <property type="match status" value="1"/>
</dbReference>
<dbReference type="Gene3D" id="3.40.50.150">
    <property type="entry name" value="Vaccinia Virus protein VP39"/>
    <property type="match status" value="1"/>
</dbReference>
<dbReference type="AlphaFoldDB" id="A0A1G2BE23"/>
<accession>A0A1G2BE23</accession>
<dbReference type="SUPFAM" id="SSF53335">
    <property type="entry name" value="S-adenosyl-L-methionine-dependent methyltransferases"/>
    <property type="match status" value="1"/>
</dbReference>
<feature type="domain" description="Methyltransferase" evidence="1">
    <location>
        <begin position="24"/>
        <end position="142"/>
    </location>
</feature>
<dbReference type="EMBL" id="MHKI01000009">
    <property type="protein sequence ID" value="OGY87394.1"/>
    <property type="molecule type" value="Genomic_DNA"/>
</dbReference>
<evidence type="ECO:0000313" key="3">
    <source>
        <dbReference type="Proteomes" id="UP000176420"/>
    </source>
</evidence>
<evidence type="ECO:0000259" key="1">
    <source>
        <dbReference type="Pfam" id="PF13847"/>
    </source>
</evidence>
<reference evidence="2 3" key="1">
    <citation type="journal article" date="2016" name="Nat. Commun.">
        <title>Thousands of microbial genomes shed light on interconnected biogeochemical processes in an aquifer system.</title>
        <authorList>
            <person name="Anantharaman K."/>
            <person name="Brown C.T."/>
            <person name="Hug L.A."/>
            <person name="Sharon I."/>
            <person name="Castelle C.J."/>
            <person name="Probst A.J."/>
            <person name="Thomas B.C."/>
            <person name="Singh A."/>
            <person name="Wilkins M.J."/>
            <person name="Karaoz U."/>
            <person name="Brodie E.L."/>
            <person name="Williams K.H."/>
            <person name="Hubbard S.S."/>
            <person name="Banfield J.F."/>
        </authorList>
    </citation>
    <scope>NUCLEOTIDE SEQUENCE [LARGE SCALE GENOMIC DNA]</scope>
</reference>
<dbReference type="InterPro" id="IPR025714">
    <property type="entry name" value="Methyltranfer_dom"/>
</dbReference>
<dbReference type="Proteomes" id="UP000176420">
    <property type="component" value="Unassembled WGS sequence"/>
</dbReference>
<organism evidence="2 3">
    <name type="scientific">Candidatus Kerfeldbacteria bacterium RIFOXYB2_FULL_38_14</name>
    <dbReference type="NCBI Taxonomy" id="1798547"/>
    <lineage>
        <taxon>Bacteria</taxon>
        <taxon>Candidatus Kerfeldiibacteriota</taxon>
    </lineage>
</organism>